<sequence>MVKRAAAPGPATALPVLRSAGQTPFTAASSACGSSGRRSLPVSSRRCGSGERRPRRRALRGERRQRTERRAGVTLRPCGRGSDRSRVRAVGALASALDGALPAPLGDGAASPWALHGRGDRILPGHFLETTWPGSWGGEAVDGCGYVFAWHVLPYF</sequence>
<dbReference type="AlphaFoldDB" id="A0A0D3KAC7"/>
<dbReference type="PROSITE" id="PS51257">
    <property type="entry name" value="PROKAR_LIPOPROTEIN"/>
    <property type="match status" value="1"/>
</dbReference>
<feature type="compositionally biased region" description="Low complexity" evidence="1">
    <location>
        <begin position="27"/>
        <end position="47"/>
    </location>
</feature>
<dbReference type="EnsemblProtists" id="EOD32712">
    <property type="protein sequence ID" value="EOD32712"/>
    <property type="gene ID" value="EMIHUDRAFT_364328"/>
</dbReference>
<keyword evidence="3" id="KW-1185">Reference proteome</keyword>
<feature type="compositionally biased region" description="Basic and acidic residues" evidence="1">
    <location>
        <begin position="59"/>
        <end position="71"/>
    </location>
</feature>
<reference evidence="3" key="1">
    <citation type="journal article" date="2013" name="Nature">
        <title>Pan genome of the phytoplankton Emiliania underpins its global distribution.</title>
        <authorList>
            <person name="Read B.A."/>
            <person name="Kegel J."/>
            <person name="Klute M.J."/>
            <person name="Kuo A."/>
            <person name="Lefebvre S.C."/>
            <person name="Maumus F."/>
            <person name="Mayer C."/>
            <person name="Miller J."/>
            <person name="Monier A."/>
            <person name="Salamov A."/>
            <person name="Young J."/>
            <person name="Aguilar M."/>
            <person name="Claverie J.M."/>
            <person name="Frickenhaus S."/>
            <person name="Gonzalez K."/>
            <person name="Herman E.K."/>
            <person name="Lin Y.C."/>
            <person name="Napier J."/>
            <person name="Ogata H."/>
            <person name="Sarno A.F."/>
            <person name="Shmutz J."/>
            <person name="Schroeder D."/>
            <person name="de Vargas C."/>
            <person name="Verret F."/>
            <person name="von Dassow P."/>
            <person name="Valentin K."/>
            <person name="Van de Peer Y."/>
            <person name="Wheeler G."/>
            <person name="Dacks J.B."/>
            <person name="Delwiche C.F."/>
            <person name="Dyhrman S.T."/>
            <person name="Glockner G."/>
            <person name="John U."/>
            <person name="Richards T."/>
            <person name="Worden A.Z."/>
            <person name="Zhang X."/>
            <person name="Grigoriev I.V."/>
            <person name="Allen A.E."/>
            <person name="Bidle K."/>
            <person name="Borodovsky M."/>
            <person name="Bowler C."/>
            <person name="Brownlee C."/>
            <person name="Cock J.M."/>
            <person name="Elias M."/>
            <person name="Gladyshev V.N."/>
            <person name="Groth M."/>
            <person name="Guda C."/>
            <person name="Hadaegh A."/>
            <person name="Iglesias-Rodriguez M.D."/>
            <person name="Jenkins J."/>
            <person name="Jones B.M."/>
            <person name="Lawson T."/>
            <person name="Leese F."/>
            <person name="Lindquist E."/>
            <person name="Lobanov A."/>
            <person name="Lomsadze A."/>
            <person name="Malik S.B."/>
            <person name="Marsh M.E."/>
            <person name="Mackinder L."/>
            <person name="Mock T."/>
            <person name="Mueller-Roeber B."/>
            <person name="Pagarete A."/>
            <person name="Parker M."/>
            <person name="Probert I."/>
            <person name="Quesneville H."/>
            <person name="Raines C."/>
            <person name="Rensing S.A."/>
            <person name="Riano-Pachon D.M."/>
            <person name="Richier S."/>
            <person name="Rokitta S."/>
            <person name="Shiraiwa Y."/>
            <person name="Soanes D.M."/>
            <person name="van der Giezen M."/>
            <person name="Wahlund T.M."/>
            <person name="Williams B."/>
            <person name="Wilson W."/>
            <person name="Wolfe G."/>
            <person name="Wurch L.L."/>
        </authorList>
    </citation>
    <scope>NUCLEOTIDE SEQUENCE</scope>
</reference>
<dbReference type="HOGENOM" id="CLU_1819460_0_0_1"/>
<feature type="region of interest" description="Disordered" evidence="1">
    <location>
        <begin position="27"/>
        <end position="83"/>
    </location>
</feature>
<evidence type="ECO:0000256" key="1">
    <source>
        <dbReference type="SAM" id="MobiDB-lite"/>
    </source>
</evidence>
<protein>
    <submittedName>
        <fullName evidence="2">Uncharacterized protein</fullName>
    </submittedName>
</protein>
<evidence type="ECO:0000313" key="2">
    <source>
        <dbReference type="EnsemblProtists" id="EOD32712"/>
    </source>
</evidence>
<reference evidence="2" key="2">
    <citation type="submission" date="2024-10" db="UniProtKB">
        <authorList>
            <consortium name="EnsemblProtists"/>
        </authorList>
    </citation>
    <scope>IDENTIFICATION</scope>
</reference>
<dbReference type="GeneID" id="17277984"/>
<dbReference type="KEGG" id="ehx:EMIHUDRAFT_364328"/>
<name>A0A0D3KAC7_EMIH1</name>
<dbReference type="RefSeq" id="XP_005785141.1">
    <property type="nucleotide sequence ID" value="XM_005785084.1"/>
</dbReference>
<proteinExistence type="predicted"/>
<dbReference type="PaxDb" id="2903-EOD32712"/>
<evidence type="ECO:0000313" key="3">
    <source>
        <dbReference type="Proteomes" id="UP000013827"/>
    </source>
</evidence>
<accession>A0A0D3KAC7</accession>
<dbReference type="Proteomes" id="UP000013827">
    <property type="component" value="Unassembled WGS sequence"/>
</dbReference>
<organism evidence="2 3">
    <name type="scientific">Emiliania huxleyi (strain CCMP1516)</name>
    <dbReference type="NCBI Taxonomy" id="280463"/>
    <lineage>
        <taxon>Eukaryota</taxon>
        <taxon>Haptista</taxon>
        <taxon>Haptophyta</taxon>
        <taxon>Prymnesiophyceae</taxon>
        <taxon>Isochrysidales</taxon>
        <taxon>Noelaerhabdaceae</taxon>
        <taxon>Emiliania</taxon>
    </lineage>
</organism>